<dbReference type="PROSITE" id="PS51257">
    <property type="entry name" value="PROKAR_LIPOPROTEIN"/>
    <property type="match status" value="1"/>
</dbReference>
<reference evidence="1" key="1">
    <citation type="submission" date="2022-06" db="EMBL/GenBank/DDBJ databases">
        <title>Novel species in genus Dyadobacter.</title>
        <authorList>
            <person name="Ma C."/>
        </authorList>
    </citation>
    <scope>NUCLEOTIDE SEQUENCE</scope>
    <source>
        <strain evidence="1">CY22</strain>
    </source>
</reference>
<evidence type="ECO:0000313" key="2">
    <source>
        <dbReference type="Proteomes" id="UP001055420"/>
    </source>
</evidence>
<dbReference type="EMBL" id="CP098805">
    <property type="protein sequence ID" value="USJ28728.2"/>
    <property type="molecule type" value="Genomic_DNA"/>
</dbReference>
<evidence type="ECO:0000313" key="1">
    <source>
        <dbReference type="EMBL" id="USJ28728.2"/>
    </source>
</evidence>
<dbReference type="Proteomes" id="UP001055420">
    <property type="component" value="Chromosome"/>
</dbReference>
<evidence type="ECO:0008006" key="3">
    <source>
        <dbReference type="Google" id="ProtNLM"/>
    </source>
</evidence>
<keyword evidence="2" id="KW-1185">Reference proteome</keyword>
<name>A0ABY4XFE9_9BACT</name>
<dbReference type="RefSeq" id="WP_235162848.1">
    <property type="nucleotide sequence ID" value="NZ_CP098805.1"/>
</dbReference>
<proteinExistence type="predicted"/>
<organism evidence="1 2">
    <name type="scientific">Dyadobacter chenhuakuii</name>
    <dbReference type="NCBI Taxonomy" id="2909339"/>
    <lineage>
        <taxon>Bacteria</taxon>
        <taxon>Pseudomonadati</taxon>
        <taxon>Bacteroidota</taxon>
        <taxon>Cytophagia</taxon>
        <taxon>Cytophagales</taxon>
        <taxon>Spirosomataceae</taxon>
        <taxon>Dyadobacter</taxon>
    </lineage>
</organism>
<accession>A0ABY4XFE9</accession>
<sequence>MKFQLWFLIMVTLLSGCGDRIDPVISTIYLEEGDRAAQRRQAIPELYAHYQNSAKDREAYEVISKKNGRFIINYVPGLELLTLCGDPGSGWSRQFANVSDDVLKILVNEKVTFDDLEIHGSFGSKLDSLLISKTPIYRVRTNGSPSL</sequence>
<gene>
    <name evidence="1" type="ORF">NFI80_12670</name>
</gene>
<protein>
    <recommendedName>
        <fullName evidence="3">Lipoprotein</fullName>
    </recommendedName>
</protein>